<dbReference type="GO" id="GO:0005737">
    <property type="term" value="C:cytoplasm"/>
    <property type="evidence" value="ECO:0007669"/>
    <property type="project" value="TreeGrafter"/>
</dbReference>
<dbReference type="EMBL" id="CP000804">
    <property type="protein sequence ID" value="ABU59897.1"/>
    <property type="molecule type" value="Genomic_DNA"/>
</dbReference>
<dbReference type="PANTHER" id="PTHR13847">
    <property type="entry name" value="SARCOSINE DEHYDROGENASE-RELATED"/>
    <property type="match status" value="1"/>
</dbReference>
<evidence type="ECO:0000313" key="3">
    <source>
        <dbReference type="Proteomes" id="UP000000263"/>
    </source>
</evidence>
<dbReference type="AlphaFoldDB" id="A7NQQ1"/>
<dbReference type="eggNOG" id="COG0665">
    <property type="taxonomic scope" value="Bacteria"/>
</dbReference>
<name>A7NQQ1_ROSCS</name>
<dbReference type="HOGENOM" id="CLU_007884_3_2_0"/>
<dbReference type="PANTHER" id="PTHR13847:SF281">
    <property type="entry name" value="FAD DEPENDENT OXIDOREDUCTASE DOMAIN-CONTAINING PROTEIN"/>
    <property type="match status" value="1"/>
</dbReference>
<dbReference type="Gene3D" id="3.50.50.60">
    <property type="entry name" value="FAD/NAD(P)-binding domain"/>
    <property type="match status" value="1"/>
</dbReference>
<reference evidence="2 3" key="1">
    <citation type="submission" date="2007-08" db="EMBL/GenBank/DDBJ databases">
        <title>Complete sequence of Roseiflexus castenholzii DSM 13941.</title>
        <authorList>
            <consortium name="US DOE Joint Genome Institute"/>
            <person name="Copeland A."/>
            <person name="Lucas S."/>
            <person name="Lapidus A."/>
            <person name="Barry K."/>
            <person name="Glavina del Rio T."/>
            <person name="Dalin E."/>
            <person name="Tice H."/>
            <person name="Pitluck S."/>
            <person name="Thompson L.S."/>
            <person name="Brettin T."/>
            <person name="Bruce D."/>
            <person name="Detter J.C."/>
            <person name="Han C."/>
            <person name="Tapia R."/>
            <person name="Schmutz J."/>
            <person name="Larimer F."/>
            <person name="Land M."/>
            <person name="Hauser L."/>
            <person name="Kyrpides N."/>
            <person name="Mikhailova N."/>
            <person name="Bryant D.A."/>
            <person name="Hanada S."/>
            <person name="Tsukatani Y."/>
            <person name="Richardson P."/>
        </authorList>
    </citation>
    <scope>NUCLEOTIDE SEQUENCE [LARGE SCALE GENOMIC DNA]</scope>
    <source>
        <strain evidence="3">DSM 13941 / HLO8</strain>
    </source>
</reference>
<dbReference type="SUPFAM" id="SSF51905">
    <property type="entry name" value="FAD/NAD(P)-binding domain"/>
    <property type="match status" value="1"/>
</dbReference>
<dbReference type="InterPro" id="IPR006076">
    <property type="entry name" value="FAD-dep_OxRdtase"/>
</dbReference>
<evidence type="ECO:0000313" key="2">
    <source>
        <dbReference type="EMBL" id="ABU59897.1"/>
    </source>
</evidence>
<organism evidence="2 3">
    <name type="scientific">Roseiflexus castenholzii (strain DSM 13941 / HLO8)</name>
    <dbReference type="NCBI Taxonomy" id="383372"/>
    <lineage>
        <taxon>Bacteria</taxon>
        <taxon>Bacillati</taxon>
        <taxon>Chloroflexota</taxon>
        <taxon>Chloroflexia</taxon>
        <taxon>Chloroflexales</taxon>
        <taxon>Roseiflexineae</taxon>
        <taxon>Roseiflexaceae</taxon>
        <taxon>Roseiflexus</taxon>
    </lineage>
</organism>
<dbReference type="KEGG" id="rca:Rcas_3861"/>
<accession>A7NQQ1</accession>
<dbReference type="Gene3D" id="3.30.9.10">
    <property type="entry name" value="D-Amino Acid Oxidase, subunit A, domain 2"/>
    <property type="match status" value="1"/>
</dbReference>
<protein>
    <submittedName>
        <fullName evidence="2">FAD dependent oxidoreductase</fullName>
    </submittedName>
</protein>
<dbReference type="STRING" id="383372.Rcas_3861"/>
<proteinExistence type="predicted"/>
<dbReference type="RefSeq" id="WP_012122320.1">
    <property type="nucleotide sequence ID" value="NC_009767.1"/>
</dbReference>
<sequence>MTQRSITTRALESVAALTASTWPLMARLLPERMEFDDTLSIWHAGTPDYQPRAPLRGEITADLAIIGGGFTGVSAAYHIAQRFPQQRIVLLEATSLANGASGRNGGLALNWINGIDTSDPELTQKVYQLTSAGLCAIRTLIERHRLLVDHRFDGTLTLHTSPKRAEAAHAEAEYLRALGIPVQFLHRNELASHFDARGVYGATLEPETGQINGAQFVRELRPILEARGVAVYEQTPVLRLQTGRIIRLTTPQGEVHTPAVVLATNGYTSKLGLFRDALFPLHSSVFATAPLTPEQRQQLGWRAFAGFADDLDRISYGSLTLTGHLIFGGGSNQAYAYLFNNRTRLPAESAVARRAQTAIARTLAGYFPSTATLPIVRRWSGVLGITLNRQPLWGRWGEERNIYYALGYSGHGITLANLAGEFIADLYGGDDSRWRWLPFYQSRYPPIPPEPFRWLGYQVFTRLTGRSPRV</sequence>
<dbReference type="InterPro" id="IPR036188">
    <property type="entry name" value="FAD/NAD-bd_sf"/>
</dbReference>
<dbReference type="OrthoDB" id="571248at2"/>
<gene>
    <name evidence="2" type="ordered locus">Rcas_3861</name>
</gene>
<evidence type="ECO:0000259" key="1">
    <source>
        <dbReference type="Pfam" id="PF01266"/>
    </source>
</evidence>
<dbReference type="Pfam" id="PF01266">
    <property type="entry name" value="DAO"/>
    <property type="match status" value="1"/>
</dbReference>
<dbReference type="Proteomes" id="UP000000263">
    <property type="component" value="Chromosome"/>
</dbReference>
<feature type="domain" description="FAD dependent oxidoreductase" evidence="1">
    <location>
        <begin position="62"/>
        <end position="426"/>
    </location>
</feature>
<keyword evidence="3" id="KW-1185">Reference proteome</keyword>